<sequence length="791" mass="89897">MEPAPLRGLLLKAPPPVLRDPLLVLRVPLLVLRDPLLVLRGPLLVPLEEALIPQGEPSQQSSSHLSQGPPARPSQGPPSRPKGSSSRLSRGAPDPNQQSISGFFKNLTTRDEQGEPSQQSSSRPPQGSPSRPPQGFESPGSPSRREESPSRPSRRQESPYRRLESPARPRHPDPPAEIPSHLDENPADIDPEVVNGWACLVTQNWNPRDHTLPQGLVPGLRVMKDDEVWVLRTNQGYGFVHRPHGATYLRGWVILDVLFRGVQRVDPLPIELPQVRNVGQGQVRTSQNASPPQDVLHAALRDLWQSIKGNENALNQALPNMSENSKKIFFHSRASEYGDTVNKCITKEARRIMGNGKFEIDDLKKLKSVSSKWPKEAGIYVIVYNGFGGRKVHGRLHDTAFYLGQTIDFNARKIAHEKNTRNAKTSVHYRLASEARKMIMVPIVIQSTSDVPANFLDIAEFSMVCLLRSWYTVLFSPNGPSAVGSYSGDFTACLTFSSLMRQVRIRTGWGPTESYGLNWETPVFKNPKAEESWTAWYNPTKQAYVYRTRRIIYVGKDYMNIQWGSRMGVKIPMKVGQDAGFKHRQAVHLLVEVSKNREGQYLAHPMRFLRFPPQIGRNSELEKLRSMAIMIQWLPEGETEWKQYYLERTQLWEPISKENPALCIYRMAMGVLCDVEKVSYTNSPGWLYPTLSSKVNFLRYDHLQQKRVLEVVEPRRLKWPENHTMDHNKDRLLELFPPQQYPNIVIGAQPPPGFLPAQRKACDICLSQRTVRSPHPYETPRLMNPDYQVRL</sequence>
<evidence type="ECO:0000313" key="2">
    <source>
        <dbReference type="EMBL" id="RKL38432.1"/>
    </source>
</evidence>
<gene>
    <name evidence="2" type="ORF">BFJ72_g7243</name>
</gene>
<evidence type="ECO:0000256" key="1">
    <source>
        <dbReference type="SAM" id="MobiDB-lite"/>
    </source>
</evidence>
<feature type="compositionally biased region" description="Low complexity" evidence="1">
    <location>
        <begin position="133"/>
        <end position="142"/>
    </location>
</feature>
<feature type="region of interest" description="Disordered" evidence="1">
    <location>
        <begin position="54"/>
        <end position="189"/>
    </location>
</feature>
<feature type="compositionally biased region" description="Pro residues" evidence="1">
    <location>
        <begin position="70"/>
        <end position="80"/>
    </location>
</feature>
<organism evidence="2 3">
    <name type="scientific">Gibberella intermedia</name>
    <name type="common">Bulb rot disease fungus</name>
    <name type="synonym">Fusarium proliferatum</name>
    <dbReference type="NCBI Taxonomy" id="948311"/>
    <lineage>
        <taxon>Eukaryota</taxon>
        <taxon>Fungi</taxon>
        <taxon>Dikarya</taxon>
        <taxon>Ascomycota</taxon>
        <taxon>Pezizomycotina</taxon>
        <taxon>Sordariomycetes</taxon>
        <taxon>Hypocreomycetidae</taxon>
        <taxon>Hypocreales</taxon>
        <taxon>Nectriaceae</taxon>
        <taxon>Fusarium</taxon>
        <taxon>Fusarium fujikuroi species complex</taxon>
    </lineage>
</organism>
<proteinExistence type="predicted"/>
<dbReference type="EMBL" id="MRDB01000023">
    <property type="protein sequence ID" value="RKL38432.1"/>
    <property type="molecule type" value="Genomic_DNA"/>
</dbReference>
<accession>A0A420TA69</accession>
<evidence type="ECO:0000313" key="3">
    <source>
        <dbReference type="Proteomes" id="UP000283569"/>
    </source>
</evidence>
<feature type="compositionally biased region" description="Polar residues" evidence="1">
    <location>
        <begin position="56"/>
        <end position="66"/>
    </location>
</feature>
<dbReference type="AlphaFoldDB" id="A0A420TA69"/>
<reference evidence="2 3" key="1">
    <citation type="journal article" date="2018" name="Sci. Rep.">
        <title>Characterisation of pathogen-specific regions and novel effector candidates in Fusarium oxysporum f. sp. cepae.</title>
        <authorList>
            <person name="Armitage A.D."/>
            <person name="Taylor A."/>
            <person name="Sobczyk M.K."/>
            <person name="Baxter L."/>
            <person name="Greenfield B.P."/>
            <person name="Bates H.J."/>
            <person name="Wilson F."/>
            <person name="Jackson A.C."/>
            <person name="Ott S."/>
            <person name="Harrison R.J."/>
            <person name="Clarkson J.P."/>
        </authorList>
    </citation>
    <scope>NUCLEOTIDE SEQUENCE [LARGE SCALE GENOMIC DNA]</scope>
    <source>
        <strain evidence="2 3">Fp_A8</strain>
    </source>
</reference>
<name>A0A420TA69_GIBIN</name>
<feature type="compositionally biased region" description="Basic and acidic residues" evidence="1">
    <location>
        <begin position="143"/>
        <end position="184"/>
    </location>
</feature>
<feature type="compositionally biased region" description="Low complexity" evidence="1">
    <location>
        <begin position="115"/>
        <end position="125"/>
    </location>
</feature>
<protein>
    <submittedName>
        <fullName evidence="2">Uncharacterized protein</fullName>
    </submittedName>
</protein>
<comment type="caution">
    <text evidence="2">The sequence shown here is derived from an EMBL/GenBank/DDBJ whole genome shotgun (WGS) entry which is preliminary data.</text>
</comment>
<feature type="compositionally biased region" description="Low complexity" evidence="1">
    <location>
        <begin position="81"/>
        <end position="91"/>
    </location>
</feature>
<dbReference type="Proteomes" id="UP000283569">
    <property type="component" value="Unassembled WGS sequence"/>
</dbReference>